<keyword evidence="1 5" id="KW-0474">Menaquinone biosynthesis</keyword>
<protein>
    <recommendedName>
        <fullName evidence="5">2-succinylbenzoate--CoA ligase</fullName>
        <ecNumber evidence="5">6.2.1.26</ecNumber>
    </recommendedName>
    <alternativeName>
        <fullName evidence="5">o-succinylbenzoyl-CoA synthetase</fullName>
        <shortName evidence="5">OSB-CoA synthetase</shortName>
    </alternativeName>
</protein>
<evidence type="ECO:0000256" key="2">
    <source>
        <dbReference type="ARBA" id="ARBA00022598"/>
    </source>
</evidence>
<comment type="function">
    <text evidence="5">Converts 2-succinylbenzoate (OSB) to 2-succinylbenzoyl-CoA (OSB-CoA).</text>
</comment>
<dbReference type="SUPFAM" id="SSF56801">
    <property type="entry name" value="Acetyl-CoA synthetase-like"/>
    <property type="match status" value="1"/>
</dbReference>
<evidence type="ECO:0000313" key="8">
    <source>
        <dbReference type="EMBL" id="WDH76487.1"/>
    </source>
</evidence>
<keyword evidence="2 5" id="KW-0436">Ligase</keyword>
<dbReference type="Pfam" id="PF00501">
    <property type="entry name" value="AMP-binding"/>
    <property type="match status" value="1"/>
</dbReference>
<evidence type="ECO:0000256" key="4">
    <source>
        <dbReference type="ARBA" id="ARBA00022840"/>
    </source>
</evidence>
<dbReference type="InterPro" id="IPR042099">
    <property type="entry name" value="ANL_N_sf"/>
</dbReference>
<dbReference type="PROSITE" id="PS00455">
    <property type="entry name" value="AMP_BINDING"/>
    <property type="match status" value="1"/>
</dbReference>
<evidence type="ECO:0000313" key="9">
    <source>
        <dbReference type="Proteomes" id="UP001213680"/>
    </source>
</evidence>
<dbReference type="PANTHER" id="PTHR43201">
    <property type="entry name" value="ACYL-COA SYNTHETASE"/>
    <property type="match status" value="1"/>
</dbReference>
<dbReference type="InterPro" id="IPR000873">
    <property type="entry name" value="AMP-dep_synth/lig_dom"/>
</dbReference>
<evidence type="ECO:0000256" key="3">
    <source>
        <dbReference type="ARBA" id="ARBA00022741"/>
    </source>
</evidence>
<proteinExistence type="inferred from homology"/>
<evidence type="ECO:0000259" key="6">
    <source>
        <dbReference type="Pfam" id="PF00501"/>
    </source>
</evidence>
<gene>
    <name evidence="5 8" type="primary">menE</name>
    <name evidence="8" type="ORF">PTI97_02900</name>
</gene>
<dbReference type="EMBL" id="CP118099">
    <property type="protein sequence ID" value="WDH76487.1"/>
    <property type="molecule type" value="Genomic_DNA"/>
</dbReference>
<comment type="pathway">
    <text evidence="5">Quinol/quinone metabolism; 1,4-dihydroxy-2-naphthoate biosynthesis; 1,4-dihydroxy-2-naphthoate from chorismate: step 5/7.</text>
</comment>
<dbReference type="InterPro" id="IPR025110">
    <property type="entry name" value="AMP-bd_C"/>
</dbReference>
<dbReference type="RefSeq" id="WP_274357172.1">
    <property type="nucleotide sequence ID" value="NZ_CP118099.1"/>
</dbReference>
<comment type="pathway">
    <text evidence="5">Quinol/quinone metabolism; menaquinone biosynthesis.</text>
</comment>
<keyword evidence="3 5" id="KW-0547">Nucleotide-binding</keyword>
<reference evidence="8 9" key="1">
    <citation type="submission" date="2023-02" db="EMBL/GenBank/DDBJ databases">
        <title>A bacterium isolated from plastisphere.</title>
        <authorList>
            <person name="Sun Y."/>
        </authorList>
    </citation>
    <scope>NUCLEOTIDE SEQUENCE [LARGE SCALE GENOMIC DNA]</scope>
    <source>
        <strain evidence="9">a-1</strain>
    </source>
</reference>
<sequence>MYEWIRKHPASHLALVTSENRLTWESLRTESLQLAQFIHEQTSTAERIGIFAKNSKDYVIAIHAVHLLGKVLVPLNTRLTEEEVRIQLQTAKVDLLLVDEEIDLSVTQLLITHRATSCFTVTHEWKGDEIMSLMFTSGTTGRAKAVKQTYGNHLASARAAEAHLDYRATDHMLAVTPLFHMSGLSQVYRSAIIGSTLYVEPRFDVDRTLHIIETEGITQLSLVSIMLQRLLDTGLEKHQLRTLLVGGGPVPRSLLEEAERRQLPIAQTYGMTETCSQVATLLPSEALSHIGSSGQAIAPTSIRINMDGEIEVKGPTVTSGYFEQPESDVWTSDGYWKTGDLGTMKDGYLYVHDRRSDLILSGGENVYPAEIEAVMLRCAGVQDVGVTKQSHPTWGEVPLAFVVGSYDPAEMQAILDSQLARYKHPIAIHHAQELPRNANGKLMRHRLKELLP</sequence>
<dbReference type="InterPro" id="IPR010192">
    <property type="entry name" value="MenE"/>
</dbReference>
<comment type="catalytic activity">
    <reaction evidence="5">
        <text>2-succinylbenzoate + ATP + CoA = 2-succinylbenzoyl-CoA + AMP + diphosphate</text>
        <dbReference type="Rhea" id="RHEA:17009"/>
        <dbReference type="ChEBI" id="CHEBI:18325"/>
        <dbReference type="ChEBI" id="CHEBI:30616"/>
        <dbReference type="ChEBI" id="CHEBI:33019"/>
        <dbReference type="ChEBI" id="CHEBI:57287"/>
        <dbReference type="ChEBI" id="CHEBI:57364"/>
        <dbReference type="ChEBI" id="CHEBI:456215"/>
        <dbReference type="EC" id="6.2.1.26"/>
    </reaction>
</comment>
<dbReference type="Proteomes" id="UP001213680">
    <property type="component" value="Chromosome"/>
</dbReference>
<dbReference type="InterPro" id="IPR020845">
    <property type="entry name" value="AMP-binding_CS"/>
</dbReference>
<dbReference type="Gene3D" id="3.30.300.30">
    <property type="match status" value="1"/>
</dbReference>
<accession>A0ABY7X1I9</accession>
<evidence type="ECO:0000256" key="1">
    <source>
        <dbReference type="ARBA" id="ARBA00022428"/>
    </source>
</evidence>
<organism evidence="8 9">
    <name type="scientific">Exiguobacterium marinum</name>
    <dbReference type="NCBI Taxonomy" id="273528"/>
    <lineage>
        <taxon>Bacteria</taxon>
        <taxon>Bacillati</taxon>
        <taxon>Bacillota</taxon>
        <taxon>Bacilli</taxon>
        <taxon>Bacillales</taxon>
        <taxon>Bacillales Family XII. Incertae Sedis</taxon>
        <taxon>Exiguobacterium</taxon>
    </lineage>
</organism>
<evidence type="ECO:0000256" key="5">
    <source>
        <dbReference type="HAMAP-Rule" id="MF_00731"/>
    </source>
</evidence>
<dbReference type="HAMAP" id="MF_00731">
    <property type="entry name" value="MenE"/>
    <property type="match status" value="1"/>
</dbReference>
<dbReference type="PANTHER" id="PTHR43201:SF5">
    <property type="entry name" value="MEDIUM-CHAIN ACYL-COA LIGASE ACSF2, MITOCHONDRIAL"/>
    <property type="match status" value="1"/>
</dbReference>
<feature type="domain" description="AMP-dependent synthetase/ligase" evidence="6">
    <location>
        <begin position="3"/>
        <end position="322"/>
    </location>
</feature>
<dbReference type="NCBIfam" id="TIGR01923">
    <property type="entry name" value="menE"/>
    <property type="match status" value="1"/>
</dbReference>
<keyword evidence="9" id="KW-1185">Reference proteome</keyword>
<name>A0ABY7X1I9_9BACL</name>
<dbReference type="EC" id="6.2.1.26" evidence="5"/>
<keyword evidence="4 5" id="KW-0067">ATP-binding</keyword>
<dbReference type="InterPro" id="IPR045851">
    <property type="entry name" value="AMP-bd_C_sf"/>
</dbReference>
<dbReference type="Pfam" id="PF13193">
    <property type="entry name" value="AMP-binding_C"/>
    <property type="match status" value="1"/>
</dbReference>
<evidence type="ECO:0000259" key="7">
    <source>
        <dbReference type="Pfam" id="PF13193"/>
    </source>
</evidence>
<comment type="similarity">
    <text evidence="5">Belongs to the ATP-dependent AMP-binding enzyme family. MenE subfamily.</text>
</comment>
<dbReference type="GO" id="GO:0008756">
    <property type="term" value="F:o-succinylbenzoate-CoA ligase activity"/>
    <property type="evidence" value="ECO:0007669"/>
    <property type="project" value="UniProtKB-EC"/>
</dbReference>
<dbReference type="Gene3D" id="3.40.50.12780">
    <property type="entry name" value="N-terminal domain of ligase-like"/>
    <property type="match status" value="1"/>
</dbReference>
<feature type="domain" description="AMP-binding enzyme C-terminal" evidence="7">
    <location>
        <begin position="370"/>
        <end position="441"/>
    </location>
</feature>